<dbReference type="Proteomes" id="UP000292027">
    <property type="component" value="Unassembled WGS sequence"/>
</dbReference>
<dbReference type="EMBL" id="SHKR01000013">
    <property type="protein sequence ID" value="RZU14002.1"/>
    <property type="molecule type" value="Genomic_DNA"/>
</dbReference>
<name>A0A4Q7WUC0_9ACTN</name>
<feature type="transmembrane region" description="Helical" evidence="1">
    <location>
        <begin position="251"/>
        <end position="270"/>
    </location>
</feature>
<comment type="caution">
    <text evidence="2">The sequence shown here is derived from an EMBL/GenBank/DDBJ whole genome shotgun (WGS) entry which is preliminary data.</text>
</comment>
<feature type="transmembrane region" description="Helical" evidence="1">
    <location>
        <begin position="111"/>
        <end position="130"/>
    </location>
</feature>
<evidence type="ECO:0000313" key="3">
    <source>
        <dbReference type="Proteomes" id="UP000292027"/>
    </source>
</evidence>
<feature type="transmembrane region" description="Helical" evidence="1">
    <location>
        <begin position="210"/>
        <end position="231"/>
    </location>
</feature>
<feature type="transmembrane region" description="Helical" evidence="1">
    <location>
        <begin position="32"/>
        <end position="51"/>
    </location>
</feature>
<feature type="transmembrane region" description="Helical" evidence="1">
    <location>
        <begin position="142"/>
        <end position="165"/>
    </location>
</feature>
<evidence type="ECO:0000256" key="1">
    <source>
        <dbReference type="SAM" id="Phobius"/>
    </source>
</evidence>
<feature type="transmembrane region" description="Helical" evidence="1">
    <location>
        <begin position="177"/>
        <end position="198"/>
    </location>
</feature>
<keyword evidence="1" id="KW-1133">Transmembrane helix</keyword>
<feature type="transmembrane region" description="Helical" evidence="1">
    <location>
        <begin position="72"/>
        <end position="99"/>
    </location>
</feature>
<organism evidence="2 3">
    <name type="scientific">Kribbella rubisoli</name>
    <dbReference type="NCBI Taxonomy" id="3075929"/>
    <lineage>
        <taxon>Bacteria</taxon>
        <taxon>Bacillati</taxon>
        <taxon>Actinomycetota</taxon>
        <taxon>Actinomycetes</taxon>
        <taxon>Propionibacteriales</taxon>
        <taxon>Kribbellaceae</taxon>
        <taxon>Kribbella</taxon>
    </lineage>
</organism>
<reference evidence="2 3" key="1">
    <citation type="journal article" date="2015" name="Stand. Genomic Sci.">
        <title>Genomic Encyclopedia of Bacterial and Archaeal Type Strains, Phase III: the genomes of soil and plant-associated and newly described type strains.</title>
        <authorList>
            <person name="Whitman W.B."/>
            <person name="Woyke T."/>
            <person name="Klenk H.P."/>
            <person name="Zhou Y."/>
            <person name="Lilburn T.G."/>
            <person name="Beck B.J."/>
            <person name="De Vos P."/>
            <person name="Vandamme P."/>
            <person name="Eisen J.A."/>
            <person name="Garrity G."/>
            <person name="Hugenholtz P."/>
            <person name="Kyrpides N.C."/>
        </authorList>
    </citation>
    <scope>NUCLEOTIDE SEQUENCE [LARGE SCALE GENOMIC DNA]</scope>
    <source>
        <strain evidence="2 3">VKM Ac-2540</strain>
    </source>
</reference>
<proteinExistence type="predicted"/>
<keyword evidence="3" id="KW-1185">Reference proteome</keyword>
<protein>
    <submittedName>
        <fullName evidence="2">Uncharacterized protein</fullName>
    </submittedName>
</protein>
<keyword evidence="1" id="KW-0812">Transmembrane</keyword>
<evidence type="ECO:0000313" key="2">
    <source>
        <dbReference type="EMBL" id="RZU14002.1"/>
    </source>
</evidence>
<keyword evidence="1" id="KW-0472">Membrane</keyword>
<dbReference type="AlphaFoldDB" id="A0A4Q7WUC0"/>
<gene>
    <name evidence="2" type="ORF">EV645_4863</name>
</gene>
<sequence length="293" mass="31211">MVAWAMAYGGLRIWFATGHAPTWKLPGNDLLIPPWLAVAGCAITALAAITIRDERDLRHKQGLRGQRLGGRVWAARLFWVLAAGWVAAAAFILLDVVAAVLPGLGIPFDPLGMLCRVGAILGAVLLGLTAKAHQSEAKPWPHWIATLGACLAVAGCLTRLAAQAAVGFGTTPYGGDLSLILFEGGFMLVGTLLPFLLVHPVGRRFPRWMLLVPGFTLGAAMTAYFGVGLIQMVVAVAQGKPVYGDVGLPDAFFWVAVPAYVVWGVGLTLASRGYQFATRKDTDSERDLHIMNS</sequence>
<accession>A0A4Q7WUC0</accession>